<dbReference type="AlphaFoldDB" id="A0A9J6D2E4"/>
<comment type="caution">
    <text evidence="2">The sequence shown here is derived from an EMBL/GenBank/DDBJ whole genome shotgun (WGS) entry which is preliminary data.</text>
</comment>
<protein>
    <submittedName>
        <fullName evidence="2">Uncharacterized protein</fullName>
    </submittedName>
</protein>
<dbReference type="EMBL" id="JABSTU010001048">
    <property type="protein sequence ID" value="KAH7986657.1"/>
    <property type="molecule type" value="Genomic_DNA"/>
</dbReference>
<evidence type="ECO:0000313" key="2">
    <source>
        <dbReference type="EMBL" id="KAH7986657.1"/>
    </source>
</evidence>
<dbReference type="VEuPathDB" id="VectorBase:LOC119178017"/>
<sequence length="289" mass="31968">MPNETNDHNAETDSQNQADGAWQTVLTLQQKKALEKEKKAKSMNFSMTSYHQQISTAEATGKYKYRPAYRRLPSPKGDLTIVVRPHQGLPVKNLTSPLLADAVIAACSGQISGEQFSLRIKRGSNIFIVLTPRQTMADHVRRVTTLKINGRPHSVDLYIATSEGKTKGVIHSLDPHTTPEALKANLRKRTQGVKILQAGMFKNTKTAVTTFFGDFLEELHLGTSITTAQNLLANPTRLTPRCAKCAMRLVTVRTSAPSWTLKFVTFVDNGTLQLDTSALRSVQLVTRVI</sequence>
<accession>A0A9J6D2E4</accession>
<evidence type="ECO:0000313" key="3">
    <source>
        <dbReference type="Proteomes" id="UP000821866"/>
    </source>
</evidence>
<evidence type="ECO:0000256" key="1">
    <source>
        <dbReference type="SAM" id="MobiDB-lite"/>
    </source>
</evidence>
<feature type="compositionally biased region" description="Basic and acidic residues" evidence="1">
    <location>
        <begin position="1"/>
        <end position="11"/>
    </location>
</feature>
<reference evidence="2" key="1">
    <citation type="journal article" date="2020" name="Cell">
        <title>Large-Scale Comparative Analyses of Tick Genomes Elucidate Their Genetic Diversity and Vector Capacities.</title>
        <authorList>
            <consortium name="Tick Genome and Microbiome Consortium (TIGMIC)"/>
            <person name="Jia N."/>
            <person name="Wang J."/>
            <person name="Shi W."/>
            <person name="Du L."/>
            <person name="Sun Y."/>
            <person name="Zhan W."/>
            <person name="Jiang J.F."/>
            <person name="Wang Q."/>
            <person name="Zhang B."/>
            <person name="Ji P."/>
            <person name="Bell-Sakyi L."/>
            <person name="Cui X.M."/>
            <person name="Yuan T.T."/>
            <person name="Jiang B.G."/>
            <person name="Yang W.F."/>
            <person name="Lam T.T."/>
            <person name="Chang Q.C."/>
            <person name="Ding S.J."/>
            <person name="Wang X.J."/>
            <person name="Zhu J.G."/>
            <person name="Ruan X.D."/>
            <person name="Zhao L."/>
            <person name="Wei J.T."/>
            <person name="Ye R.Z."/>
            <person name="Que T.C."/>
            <person name="Du C.H."/>
            <person name="Zhou Y.H."/>
            <person name="Cheng J.X."/>
            <person name="Dai P.F."/>
            <person name="Guo W.B."/>
            <person name="Han X.H."/>
            <person name="Huang E.J."/>
            <person name="Li L.F."/>
            <person name="Wei W."/>
            <person name="Gao Y.C."/>
            <person name="Liu J.Z."/>
            <person name="Shao H.Z."/>
            <person name="Wang X."/>
            <person name="Wang C.C."/>
            <person name="Yang T.C."/>
            <person name="Huo Q.B."/>
            <person name="Li W."/>
            <person name="Chen H.Y."/>
            <person name="Chen S.E."/>
            <person name="Zhou L.G."/>
            <person name="Ni X.B."/>
            <person name="Tian J.H."/>
            <person name="Sheng Y."/>
            <person name="Liu T."/>
            <person name="Pan Y.S."/>
            <person name="Xia L.Y."/>
            <person name="Li J."/>
            <person name="Zhao F."/>
            <person name="Cao W.C."/>
        </authorList>
    </citation>
    <scope>NUCLEOTIDE SEQUENCE</scope>
    <source>
        <strain evidence="2">Rmic-2018</strain>
    </source>
</reference>
<dbReference type="Proteomes" id="UP000821866">
    <property type="component" value="Unassembled WGS sequence"/>
</dbReference>
<proteinExistence type="predicted"/>
<name>A0A9J6D2E4_RHIMP</name>
<reference evidence="2" key="2">
    <citation type="submission" date="2021-09" db="EMBL/GenBank/DDBJ databases">
        <authorList>
            <person name="Jia N."/>
            <person name="Wang J."/>
            <person name="Shi W."/>
            <person name="Du L."/>
            <person name="Sun Y."/>
            <person name="Zhan W."/>
            <person name="Jiang J."/>
            <person name="Wang Q."/>
            <person name="Zhang B."/>
            <person name="Ji P."/>
            <person name="Sakyi L.B."/>
            <person name="Cui X."/>
            <person name="Yuan T."/>
            <person name="Jiang B."/>
            <person name="Yang W."/>
            <person name="Lam T.T.-Y."/>
            <person name="Chang Q."/>
            <person name="Ding S."/>
            <person name="Wang X."/>
            <person name="Zhu J."/>
            <person name="Ruan X."/>
            <person name="Zhao L."/>
            <person name="Wei J."/>
            <person name="Que T."/>
            <person name="Du C."/>
            <person name="Cheng J."/>
            <person name="Dai P."/>
            <person name="Han X."/>
            <person name="Huang E."/>
            <person name="Gao Y."/>
            <person name="Liu J."/>
            <person name="Shao H."/>
            <person name="Ye R."/>
            <person name="Li L."/>
            <person name="Wei W."/>
            <person name="Wang X."/>
            <person name="Wang C."/>
            <person name="Huo Q."/>
            <person name="Li W."/>
            <person name="Guo W."/>
            <person name="Chen H."/>
            <person name="Chen S."/>
            <person name="Zhou L."/>
            <person name="Zhou L."/>
            <person name="Ni X."/>
            <person name="Tian J."/>
            <person name="Zhou Y."/>
            <person name="Sheng Y."/>
            <person name="Liu T."/>
            <person name="Pan Y."/>
            <person name="Xia L."/>
            <person name="Li J."/>
            <person name="Zhao F."/>
            <person name="Cao W."/>
        </authorList>
    </citation>
    <scope>NUCLEOTIDE SEQUENCE</scope>
    <source>
        <strain evidence="2">Rmic-2018</strain>
        <tissue evidence="2">Larvae</tissue>
    </source>
</reference>
<gene>
    <name evidence="2" type="ORF">HPB51_026619</name>
</gene>
<organism evidence="2 3">
    <name type="scientific">Rhipicephalus microplus</name>
    <name type="common">Cattle tick</name>
    <name type="synonym">Boophilus microplus</name>
    <dbReference type="NCBI Taxonomy" id="6941"/>
    <lineage>
        <taxon>Eukaryota</taxon>
        <taxon>Metazoa</taxon>
        <taxon>Ecdysozoa</taxon>
        <taxon>Arthropoda</taxon>
        <taxon>Chelicerata</taxon>
        <taxon>Arachnida</taxon>
        <taxon>Acari</taxon>
        <taxon>Parasitiformes</taxon>
        <taxon>Ixodida</taxon>
        <taxon>Ixodoidea</taxon>
        <taxon>Ixodidae</taxon>
        <taxon>Rhipicephalinae</taxon>
        <taxon>Rhipicephalus</taxon>
        <taxon>Boophilus</taxon>
    </lineage>
</organism>
<feature type="region of interest" description="Disordered" evidence="1">
    <location>
        <begin position="1"/>
        <end position="21"/>
    </location>
</feature>
<keyword evidence="3" id="KW-1185">Reference proteome</keyword>